<dbReference type="PANTHER" id="PTHR13035:SF0">
    <property type="entry name" value="PROTEIN N-TERMINAL GLUTAMINE AMIDOHYDROLASE"/>
    <property type="match status" value="1"/>
</dbReference>
<keyword evidence="5 9" id="KW-0378">Hydrolase</keyword>
<dbReference type="GO" id="GO:0070773">
    <property type="term" value="F:protein-N-terminal glutamine amidohydrolase activity"/>
    <property type="evidence" value="ECO:0007669"/>
    <property type="project" value="UniProtKB-EC"/>
</dbReference>
<dbReference type="InterPro" id="IPR039733">
    <property type="entry name" value="NTAQ1"/>
</dbReference>
<dbReference type="InterPro" id="IPR023128">
    <property type="entry name" value="Prot_N_Gln_amidohydro_ab_roll"/>
</dbReference>
<organism evidence="9">
    <name type="scientific">Clandestinovirus</name>
    <dbReference type="NCBI Taxonomy" id="2831644"/>
    <lineage>
        <taxon>Viruses</taxon>
    </lineage>
</organism>
<comment type="subunit">
    <text evidence="2">Monomer.</text>
</comment>
<dbReference type="InterPro" id="IPR037132">
    <property type="entry name" value="N_Gln_amidohydro_ab_roll_sf"/>
</dbReference>
<evidence type="ECO:0000256" key="3">
    <source>
        <dbReference type="ARBA" id="ARBA00012718"/>
    </source>
</evidence>
<gene>
    <name evidence="9" type="ORF">KOM_12_225</name>
</gene>
<evidence type="ECO:0000256" key="2">
    <source>
        <dbReference type="ARBA" id="ARBA00011245"/>
    </source>
</evidence>
<evidence type="ECO:0000313" key="9">
    <source>
        <dbReference type="EMBL" id="QYA18494.1"/>
    </source>
</evidence>
<dbReference type="EMBL" id="MZ420154">
    <property type="protein sequence ID" value="QYA18494.1"/>
    <property type="molecule type" value="Genomic_DNA"/>
</dbReference>
<name>A0A8F8KLD3_9VIRU</name>
<dbReference type="Gene3D" id="3.10.620.10">
    <property type="entry name" value="Protein N-terminal glutamine amidohydrolase, alpha beta roll"/>
    <property type="match status" value="1"/>
</dbReference>
<sequence length="198" mass="22942">MASTCNQSIVTTLKTKYRWCDENAYRLAAKLPEGSKCYVLFISNPERKVAMYYQASDLPQTEQDFTDAAKKGIVWDYHVVVICWCKDGWVVYDSSTTLGWAVPLFEWMNRTFGNTKYPKPMFKIIPREQYVRDYKSNRTDLEGRQIPAKNWPAWPAINQTPGKSESNLLEYVTMTGNPPPKGRVVELQGLKQFFYPLE</sequence>
<dbReference type="EC" id="3.5.1.122" evidence="3"/>
<evidence type="ECO:0000259" key="8">
    <source>
        <dbReference type="Pfam" id="PF09764"/>
    </source>
</evidence>
<dbReference type="GO" id="GO:0008418">
    <property type="term" value="F:protein-N-terminal asparagine amidohydrolase activity"/>
    <property type="evidence" value="ECO:0007669"/>
    <property type="project" value="InterPro"/>
</dbReference>
<comment type="catalytic activity">
    <reaction evidence="7">
        <text>N-terminal L-glutaminyl-[protein] + H2O = N-terminal L-glutamyl-[protein] + NH4(+)</text>
        <dbReference type="Rhea" id="RHEA:50680"/>
        <dbReference type="Rhea" id="RHEA-COMP:12668"/>
        <dbReference type="Rhea" id="RHEA-COMP:12777"/>
        <dbReference type="ChEBI" id="CHEBI:15377"/>
        <dbReference type="ChEBI" id="CHEBI:28938"/>
        <dbReference type="ChEBI" id="CHEBI:64721"/>
        <dbReference type="ChEBI" id="CHEBI:64722"/>
        <dbReference type="EC" id="3.5.1.122"/>
    </reaction>
</comment>
<comment type="similarity">
    <text evidence="1">Belongs to the NTAQ1 family.</text>
</comment>
<evidence type="ECO:0000256" key="6">
    <source>
        <dbReference type="ARBA" id="ARBA00029677"/>
    </source>
</evidence>
<dbReference type="Pfam" id="PF09764">
    <property type="entry name" value="Nt_Gln_amidase"/>
    <property type="match status" value="1"/>
</dbReference>
<dbReference type="PANTHER" id="PTHR13035">
    <property type="entry name" value="PROTEIN N-TERMINAL GLUTAMINE AMIDOHYDROLASE"/>
    <property type="match status" value="1"/>
</dbReference>
<evidence type="ECO:0000256" key="1">
    <source>
        <dbReference type="ARBA" id="ARBA00008985"/>
    </source>
</evidence>
<proteinExistence type="inferred from homology"/>
<feature type="domain" description="Protein N-terminal glutamine amidohydrolase alpha beta roll" evidence="8">
    <location>
        <begin position="18"/>
        <end position="194"/>
    </location>
</feature>
<evidence type="ECO:0000256" key="5">
    <source>
        <dbReference type="ARBA" id="ARBA00022801"/>
    </source>
</evidence>
<evidence type="ECO:0000256" key="4">
    <source>
        <dbReference type="ARBA" id="ARBA00021247"/>
    </source>
</evidence>
<protein>
    <recommendedName>
        <fullName evidence="4">Protein N-terminal glutamine amidohydrolase</fullName>
        <ecNumber evidence="3">3.5.1.122</ecNumber>
    </recommendedName>
    <alternativeName>
        <fullName evidence="6">Protein NH2-terminal glutamine deamidase</fullName>
    </alternativeName>
</protein>
<accession>A0A8F8KLD3</accession>
<reference evidence="9" key="1">
    <citation type="submission" date="2021-06" db="EMBL/GenBank/DDBJ databases">
        <authorList>
            <person name="Rolland C."/>
        </authorList>
    </citation>
    <scope>NUCLEOTIDE SEQUENCE</scope>
    <source>
        <strain evidence="9">347.936635</strain>
    </source>
</reference>
<evidence type="ECO:0000256" key="7">
    <source>
        <dbReference type="ARBA" id="ARBA00048768"/>
    </source>
</evidence>